<evidence type="ECO:0000313" key="2">
    <source>
        <dbReference type="EMBL" id="MCW7753456.1"/>
    </source>
</evidence>
<comment type="caution">
    <text evidence="2">The sequence shown here is derived from an EMBL/GenBank/DDBJ whole genome shotgun (WGS) entry which is preliminary data.</text>
</comment>
<organism evidence="2 3">
    <name type="scientific">Desulfobotulus pelophilus</name>
    <dbReference type="NCBI Taxonomy" id="2823377"/>
    <lineage>
        <taxon>Bacteria</taxon>
        <taxon>Pseudomonadati</taxon>
        <taxon>Thermodesulfobacteriota</taxon>
        <taxon>Desulfobacteria</taxon>
        <taxon>Desulfobacterales</taxon>
        <taxon>Desulfobacteraceae</taxon>
        <taxon>Desulfobotulus</taxon>
    </lineage>
</organism>
<proteinExistence type="predicted"/>
<feature type="transmembrane region" description="Helical" evidence="1">
    <location>
        <begin position="30"/>
        <end position="47"/>
    </location>
</feature>
<protein>
    <submittedName>
        <fullName evidence="2">DUF2809 domain-containing protein</fullName>
    </submittedName>
</protein>
<feature type="transmembrane region" description="Helical" evidence="1">
    <location>
        <begin position="7"/>
        <end position="24"/>
    </location>
</feature>
<dbReference type="InterPro" id="IPR021257">
    <property type="entry name" value="DUF2809"/>
</dbReference>
<reference evidence="2 3" key="1">
    <citation type="submission" date="2022-11" db="EMBL/GenBank/DDBJ databases">
        <title>Desulfobotulus tamanensis H1 sp. nov. - anaerobic, alkaliphilic, sulphate reducing bacterium isolated from terrestrial mud volcano.</title>
        <authorList>
            <person name="Frolova A."/>
            <person name="Merkel A.Y."/>
            <person name="Slobodkin A.I."/>
        </authorList>
    </citation>
    <scope>NUCLEOTIDE SEQUENCE [LARGE SCALE GENOMIC DNA]</scope>
    <source>
        <strain evidence="2 3">H1</strain>
    </source>
</reference>
<dbReference type="EMBL" id="JAPFPW010000004">
    <property type="protein sequence ID" value="MCW7753456.1"/>
    <property type="molecule type" value="Genomic_DNA"/>
</dbReference>
<keyword evidence="1" id="KW-0472">Membrane</keyword>
<name>A0ABT3N7M4_9BACT</name>
<keyword evidence="1" id="KW-1133">Transmembrane helix</keyword>
<keyword evidence="1" id="KW-0812">Transmembrane</keyword>
<dbReference type="Pfam" id="PF10990">
    <property type="entry name" value="DUF2809"/>
    <property type="match status" value="1"/>
</dbReference>
<evidence type="ECO:0000313" key="3">
    <source>
        <dbReference type="Proteomes" id="UP001209681"/>
    </source>
</evidence>
<accession>A0ABT3N7M4</accession>
<dbReference type="Proteomes" id="UP001209681">
    <property type="component" value="Unassembled WGS sequence"/>
</dbReference>
<keyword evidence="3" id="KW-1185">Reference proteome</keyword>
<dbReference type="RefSeq" id="WP_265424324.1">
    <property type="nucleotide sequence ID" value="NZ_JAPFPW010000004.1"/>
</dbReference>
<sequence length="127" mass="14485">MVIRKGYLLTAFFVFLMETVIFFGFAHHGFIRGFVGDFLVVIFLYTLMRSVVDLGAKFLAAGVLCFAFVIEILQYFKFVYWLGLEQNRLALIVFGTHFDPCDLLAYTAGCLTVYLVDEAVRRKKGSL</sequence>
<evidence type="ECO:0000256" key="1">
    <source>
        <dbReference type="SAM" id="Phobius"/>
    </source>
</evidence>
<feature type="transmembrane region" description="Helical" evidence="1">
    <location>
        <begin position="59"/>
        <end position="83"/>
    </location>
</feature>
<gene>
    <name evidence="2" type="ORF">OOT00_05575</name>
</gene>